<dbReference type="GO" id="GO:0061635">
    <property type="term" value="P:regulation of protein complex stability"/>
    <property type="evidence" value="ECO:0007669"/>
    <property type="project" value="InterPro"/>
</dbReference>
<dbReference type="GO" id="GO:0009535">
    <property type="term" value="C:chloroplast thylakoid membrane"/>
    <property type="evidence" value="ECO:0007669"/>
    <property type="project" value="InterPro"/>
</dbReference>
<dbReference type="PANTHER" id="PTHR35753:SF2">
    <property type="entry name" value="PROTEIN MAINTENANCE OF PSII UNDER HIGH LIGHT 1"/>
    <property type="match status" value="1"/>
</dbReference>
<evidence type="ECO:0000313" key="2">
    <source>
        <dbReference type="EMBL" id="TXG61827.1"/>
    </source>
</evidence>
<evidence type="ECO:0000313" key="3">
    <source>
        <dbReference type="Proteomes" id="UP000323000"/>
    </source>
</evidence>
<feature type="transmembrane region" description="Helical" evidence="1">
    <location>
        <begin position="82"/>
        <end position="108"/>
    </location>
</feature>
<dbReference type="InterPro" id="IPR038936">
    <property type="entry name" value="MPH1"/>
</dbReference>
<dbReference type="Proteomes" id="UP000323000">
    <property type="component" value="Chromosome 5"/>
</dbReference>
<dbReference type="EMBL" id="VAHF01000005">
    <property type="protein sequence ID" value="TXG61827.1"/>
    <property type="molecule type" value="Genomic_DNA"/>
</dbReference>
<dbReference type="OrthoDB" id="1931594at2759"/>
<keyword evidence="1" id="KW-0812">Transmembrane</keyword>
<sequence length="199" mass="21614">MEENLRCHLLPPHYPLLHSIVSLPLPPLSPFHSIMSLPPSLHLVVFLPHPLPLYHLAIYLPASSPLIQSKEKRCLAAVDCSVVLLFVHAKYLFMTWVVAAAVATAYMAKFWQNLSRDRNISLSVLSVEKVSVEWLAGKKMKLVGTFPPKKRGWTGFVEKDTAGSSSDGAENTIAVAAGIALISIAAASSILLQVGKNAP</sequence>
<name>A0A5C7HXI7_9ROSI</name>
<protein>
    <submittedName>
        <fullName evidence="2">Uncharacterized protein</fullName>
    </submittedName>
</protein>
<proteinExistence type="predicted"/>
<evidence type="ECO:0000256" key="1">
    <source>
        <dbReference type="SAM" id="Phobius"/>
    </source>
</evidence>
<comment type="caution">
    <text evidence="2">The sequence shown here is derived from an EMBL/GenBank/DDBJ whole genome shotgun (WGS) entry which is preliminary data.</text>
</comment>
<dbReference type="PANTHER" id="PTHR35753">
    <property type="entry name" value="PROTEIN MAINTENANCE OF PSII UNDER HIGH LIGHT 1"/>
    <property type="match status" value="1"/>
</dbReference>
<feature type="transmembrane region" description="Helical" evidence="1">
    <location>
        <begin position="173"/>
        <end position="194"/>
    </location>
</feature>
<dbReference type="AlphaFoldDB" id="A0A5C7HXI7"/>
<keyword evidence="3" id="KW-1185">Reference proteome</keyword>
<gene>
    <name evidence="2" type="ORF">EZV62_013190</name>
</gene>
<keyword evidence="1" id="KW-1133">Transmembrane helix</keyword>
<accession>A0A5C7HXI7</accession>
<organism evidence="2 3">
    <name type="scientific">Acer yangbiense</name>
    <dbReference type="NCBI Taxonomy" id="1000413"/>
    <lineage>
        <taxon>Eukaryota</taxon>
        <taxon>Viridiplantae</taxon>
        <taxon>Streptophyta</taxon>
        <taxon>Embryophyta</taxon>
        <taxon>Tracheophyta</taxon>
        <taxon>Spermatophyta</taxon>
        <taxon>Magnoliopsida</taxon>
        <taxon>eudicotyledons</taxon>
        <taxon>Gunneridae</taxon>
        <taxon>Pentapetalae</taxon>
        <taxon>rosids</taxon>
        <taxon>malvids</taxon>
        <taxon>Sapindales</taxon>
        <taxon>Sapindaceae</taxon>
        <taxon>Hippocastanoideae</taxon>
        <taxon>Acereae</taxon>
        <taxon>Acer</taxon>
    </lineage>
</organism>
<reference evidence="3" key="1">
    <citation type="journal article" date="2019" name="Gigascience">
        <title>De novo genome assembly of the endangered Acer yangbiense, a plant species with extremely small populations endemic to Yunnan Province, China.</title>
        <authorList>
            <person name="Yang J."/>
            <person name="Wariss H.M."/>
            <person name="Tao L."/>
            <person name="Zhang R."/>
            <person name="Yun Q."/>
            <person name="Hollingsworth P."/>
            <person name="Dao Z."/>
            <person name="Luo G."/>
            <person name="Guo H."/>
            <person name="Ma Y."/>
            <person name="Sun W."/>
        </authorList>
    </citation>
    <scope>NUCLEOTIDE SEQUENCE [LARGE SCALE GENOMIC DNA]</scope>
    <source>
        <strain evidence="3">cv. Malutang</strain>
    </source>
</reference>
<keyword evidence="1" id="KW-0472">Membrane</keyword>